<evidence type="ECO:0000259" key="8">
    <source>
        <dbReference type="PROSITE" id="PS50885"/>
    </source>
</evidence>
<evidence type="ECO:0000313" key="10">
    <source>
        <dbReference type="Proteomes" id="UP000198415"/>
    </source>
</evidence>
<keyword evidence="3 5" id="KW-0807">Transducer</keyword>
<feature type="domain" description="Methyl-accepting transducer" evidence="7">
    <location>
        <begin position="251"/>
        <end position="509"/>
    </location>
</feature>
<dbReference type="Proteomes" id="UP000198415">
    <property type="component" value="Unassembled WGS sequence"/>
</dbReference>
<dbReference type="EMBL" id="FZNR01000037">
    <property type="protein sequence ID" value="SNT07639.1"/>
    <property type="molecule type" value="Genomic_DNA"/>
</dbReference>
<feature type="domain" description="HAMP" evidence="8">
    <location>
        <begin position="219"/>
        <end position="271"/>
    </location>
</feature>
<dbReference type="PRINTS" id="PR00260">
    <property type="entry name" value="CHEMTRNSDUCR"/>
</dbReference>
<dbReference type="RefSeq" id="WP_089299041.1">
    <property type="nucleotide sequence ID" value="NZ_BOMU01000129.1"/>
</dbReference>
<keyword evidence="1 6" id="KW-0812">Transmembrane</keyword>
<sequence>MRRVKIGTRLTAAFVVVLTLLGVVAAVAYNAISSQKATAAEVRVLQVLTSEAKEIRFYAASMNGWQSAYIADIHRLGAARAFGGDSVNYHAWQRERDNFEAYLKTVHTADMTAEEQALFAKVQKEAEAYFKVNEQVVAAYKPGTPAAVRKGDQLAQYDSWNTYYRIMTATQQLVESVDHRSDVAVAESAADADTAKRIILIGSVTALLLGCLLAFLVTRSITRPVVAARDALRRVANGELNVELPREGTDEPAEMAATLDDALQSIRRVISDVAAQAEVLDETSASLDEVAQTFASNIAETSTQARVVADASQEVSSNVQTVALGTQEMGSAIGDIAENASHAAAVAAEAVAAATVATGTVTSLGASSARIGDVLRLITSIAEQTNLLALNATIEAARAGELGKGFAVVAGEVKELAQETAKATDDIGQLVQDIQKDSAAAATAISGIGEVIGRISGYQTTIASAVEEQTATTAEMNRGIAEAAGGSTQIADNITAVAAAASAASEDVARSRAAAAELTRMSRQLREAVGQFRY</sequence>
<comment type="similarity">
    <text evidence="4">Belongs to the methyl-accepting chemotaxis (MCP) protein family.</text>
</comment>
<dbReference type="InterPro" id="IPR004090">
    <property type="entry name" value="Chemotax_Me-accpt_rcpt"/>
</dbReference>
<dbReference type="GO" id="GO:0006935">
    <property type="term" value="P:chemotaxis"/>
    <property type="evidence" value="ECO:0007669"/>
    <property type="project" value="InterPro"/>
</dbReference>
<evidence type="ECO:0000256" key="1">
    <source>
        <dbReference type="ARBA" id="ARBA00022692"/>
    </source>
</evidence>
<dbReference type="CDD" id="cd06225">
    <property type="entry name" value="HAMP"/>
    <property type="match status" value="1"/>
</dbReference>
<proteinExistence type="inferred from homology"/>
<feature type="transmembrane region" description="Helical" evidence="6">
    <location>
        <begin position="198"/>
        <end position="217"/>
    </location>
</feature>
<dbReference type="Gene3D" id="1.10.287.950">
    <property type="entry name" value="Methyl-accepting chemotaxis protein"/>
    <property type="match status" value="1"/>
</dbReference>
<evidence type="ECO:0000259" key="7">
    <source>
        <dbReference type="PROSITE" id="PS50111"/>
    </source>
</evidence>
<dbReference type="PROSITE" id="PS50885">
    <property type="entry name" value="HAMP"/>
    <property type="match status" value="1"/>
</dbReference>
<dbReference type="SUPFAM" id="SSF58104">
    <property type="entry name" value="Methyl-accepting chemotaxis protein (MCP) signaling domain"/>
    <property type="match status" value="1"/>
</dbReference>
<keyword evidence="10" id="KW-1185">Reference proteome</keyword>
<dbReference type="SMART" id="SM00304">
    <property type="entry name" value="HAMP"/>
    <property type="match status" value="1"/>
</dbReference>
<name>A0A239JPF0_9ACTN</name>
<evidence type="ECO:0000256" key="4">
    <source>
        <dbReference type="ARBA" id="ARBA00029447"/>
    </source>
</evidence>
<dbReference type="GO" id="GO:0004888">
    <property type="term" value="F:transmembrane signaling receptor activity"/>
    <property type="evidence" value="ECO:0007669"/>
    <property type="project" value="InterPro"/>
</dbReference>
<dbReference type="PANTHER" id="PTHR32089">
    <property type="entry name" value="METHYL-ACCEPTING CHEMOTAXIS PROTEIN MCPB"/>
    <property type="match status" value="1"/>
</dbReference>
<gene>
    <name evidence="9" type="ORF">SAMN06264365_1375</name>
</gene>
<dbReference type="Pfam" id="PF00015">
    <property type="entry name" value="MCPsignal"/>
    <property type="match status" value="1"/>
</dbReference>
<dbReference type="Pfam" id="PF00672">
    <property type="entry name" value="HAMP"/>
    <property type="match status" value="1"/>
</dbReference>
<dbReference type="GO" id="GO:0007165">
    <property type="term" value="P:signal transduction"/>
    <property type="evidence" value="ECO:0007669"/>
    <property type="project" value="UniProtKB-KW"/>
</dbReference>
<evidence type="ECO:0000256" key="2">
    <source>
        <dbReference type="ARBA" id="ARBA00022989"/>
    </source>
</evidence>
<keyword evidence="6" id="KW-0472">Membrane</keyword>
<evidence type="ECO:0000256" key="3">
    <source>
        <dbReference type="ARBA" id="ARBA00023224"/>
    </source>
</evidence>
<keyword evidence="2 6" id="KW-1133">Transmembrane helix</keyword>
<evidence type="ECO:0000313" key="9">
    <source>
        <dbReference type="EMBL" id="SNT07639.1"/>
    </source>
</evidence>
<dbReference type="OrthoDB" id="1115140at2"/>
<dbReference type="InterPro" id="IPR003660">
    <property type="entry name" value="HAMP_dom"/>
</dbReference>
<dbReference type="GO" id="GO:0016020">
    <property type="term" value="C:membrane"/>
    <property type="evidence" value="ECO:0007669"/>
    <property type="project" value="InterPro"/>
</dbReference>
<dbReference type="SMART" id="SM00283">
    <property type="entry name" value="MA"/>
    <property type="match status" value="1"/>
</dbReference>
<organism evidence="9 10">
    <name type="scientific">Actinoplanes regularis</name>
    <dbReference type="NCBI Taxonomy" id="52697"/>
    <lineage>
        <taxon>Bacteria</taxon>
        <taxon>Bacillati</taxon>
        <taxon>Actinomycetota</taxon>
        <taxon>Actinomycetes</taxon>
        <taxon>Micromonosporales</taxon>
        <taxon>Micromonosporaceae</taxon>
        <taxon>Actinoplanes</taxon>
    </lineage>
</organism>
<dbReference type="PANTHER" id="PTHR32089:SF112">
    <property type="entry name" value="LYSOZYME-LIKE PROTEIN-RELATED"/>
    <property type="match status" value="1"/>
</dbReference>
<reference evidence="9 10" key="1">
    <citation type="submission" date="2017-06" db="EMBL/GenBank/DDBJ databases">
        <authorList>
            <person name="Kim H.J."/>
            <person name="Triplett B.A."/>
        </authorList>
    </citation>
    <scope>NUCLEOTIDE SEQUENCE [LARGE SCALE GENOMIC DNA]</scope>
    <source>
        <strain evidence="9 10">DSM 43151</strain>
    </source>
</reference>
<dbReference type="InterPro" id="IPR004089">
    <property type="entry name" value="MCPsignal_dom"/>
</dbReference>
<accession>A0A239JPF0</accession>
<evidence type="ECO:0000256" key="5">
    <source>
        <dbReference type="PROSITE-ProRule" id="PRU00284"/>
    </source>
</evidence>
<dbReference type="PROSITE" id="PS50111">
    <property type="entry name" value="CHEMOTAXIS_TRANSDUC_2"/>
    <property type="match status" value="1"/>
</dbReference>
<protein>
    <submittedName>
        <fullName evidence="9">Methyl-accepting chemotaxis protein</fullName>
    </submittedName>
</protein>
<dbReference type="AlphaFoldDB" id="A0A239JPF0"/>
<evidence type="ECO:0000256" key="6">
    <source>
        <dbReference type="SAM" id="Phobius"/>
    </source>
</evidence>